<proteinExistence type="predicted"/>
<organism evidence="2 3">
    <name type="scientific">Coleofasciculus chthonoplastes PCC 7420</name>
    <dbReference type="NCBI Taxonomy" id="118168"/>
    <lineage>
        <taxon>Bacteria</taxon>
        <taxon>Bacillati</taxon>
        <taxon>Cyanobacteriota</taxon>
        <taxon>Cyanophyceae</taxon>
        <taxon>Coleofasciculales</taxon>
        <taxon>Coleofasciculaceae</taxon>
        <taxon>Coleofasciculus</taxon>
    </lineage>
</organism>
<dbReference type="OrthoDB" id="516068at2"/>
<dbReference type="Proteomes" id="UP000003835">
    <property type="component" value="Unassembled WGS sequence"/>
</dbReference>
<sequence length="69" mass="7749">MAKEQVAKLFRDAKANPALREELSAAPNVDAFIEMAKERGYDFTVEEWQEMTGFSVEEVEGKLSEIPGL</sequence>
<dbReference type="Pfam" id="PF07862">
    <property type="entry name" value="Nif11"/>
    <property type="match status" value="1"/>
</dbReference>
<dbReference type="InterPro" id="IPR022516">
    <property type="entry name" value="CHP03798_Ocin"/>
</dbReference>
<dbReference type="AlphaFoldDB" id="B4W3Z4"/>
<dbReference type="InterPro" id="IPR012903">
    <property type="entry name" value="Nif11"/>
</dbReference>
<evidence type="ECO:0000313" key="2">
    <source>
        <dbReference type="EMBL" id="EDX71127.1"/>
    </source>
</evidence>
<dbReference type="EMBL" id="DS989876">
    <property type="protein sequence ID" value="EDX71127.1"/>
    <property type="molecule type" value="Genomic_DNA"/>
</dbReference>
<dbReference type="HOGENOM" id="CLU_158613_4_1_3"/>
<dbReference type="RefSeq" id="WP_006106037.1">
    <property type="nucleotide sequence ID" value="NZ_DS989876.1"/>
</dbReference>
<accession>B4W3Z4</accession>
<dbReference type="eggNOG" id="ENOG50336TG">
    <property type="taxonomic scope" value="Bacteria"/>
</dbReference>
<keyword evidence="3" id="KW-1185">Reference proteome</keyword>
<dbReference type="NCBIfam" id="TIGR03798">
    <property type="entry name" value="leader_Nif11"/>
    <property type="match status" value="1"/>
</dbReference>
<gene>
    <name evidence="2" type="ORF">MC7420_4314</name>
</gene>
<reference evidence="2 3" key="1">
    <citation type="submission" date="2008-07" db="EMBL/GenBank/DDBJ databases">
        <authorList>
            <person name="Tandeau de Marsac N."/>
            <person name="Ferriera S."/>
            <person name="Johnson J."/>
            <person name="Kravitz S."/>
            <person name="Beeson K."/>
            <person name="Sutton G."/>
            <person name="Rogers Y.-H."/>
            <person name="Friedman R."/>
            <person name="Frazier M."/>
            <person name="Venter J.C."/>
        </authorList>
    </citation>
    <scope>NUCLEOTIDE SEQUENCE [LARGE SCALE GENOMIC DNA]</scope>
    <source>
        <strain evidence="2 3">PCC 7420</strain>
    </source>
</reference>
<feature type="domain" description="Nif11" evidence="1">
    <location>
        <begin position="1"/>
        <end position="48"/>
    </location>
</feature>
<protein>
    <recommendedName>
        <fullName evidence="1">Nif11 domain-containing protein</fullName>
    </recommendedName>
</protein>
<name>B4W3Z4_9CYAN</name>
<evidence type="ECO:0000259" key="1">
    <source>
        <dbReference type="Pfam" id="PF07862"/>
    </source>
</evidence>
<evidence type="ECO:0000313" key="3">
    <source>
        <dbReference type="Proteomes" id="UP000003835"/>
    </source>
</evidence>